<protein>
    <submittedName>
        <fullName evidence="1">Uncharacterized protein</fullName>
    </submittedName>
</protein>
<evidence type="ECO:0000313" key="2">
    <source>
        <dbReference type="Proteomes" id="UP000039437"/>
    </source>
</evidence>
<dbReference type="AlphaFoldDB" id="A0A0U1MPY7"/>
<evidence type="ECO:0000313" key="1">
    <source>
        <dbReference type="EMBL" id="CRI14139.1"/>
    </source>
</evidence>
<reference evidence="1 2" key="1">
    <citation type="submission" date="2015-04" db="EMBL/GenBank/DDBJ databases">
        <authorList>
            <person name="Syromyatnikov M.Y."/>
            <person name="Popov V.N."/>
        </authorList>
    </citation>
    <scope>NUCLEOTIDE SEQUENCE [LARGE SCALE GENOMIC DNA]</scope>
    <source>
        <strain evidence="1 2">AH1</strain>
    </source>
</reference>
<dbReference type="EMBL" id="CVOQ01000025">
    <property type="protein sequence ID" value="CRI14139.1"/>
    <property type="molecule type" value="Genomic_DNA"/>
</dbReference>
<sequence length="42" mass="5180">MIKLGNIAKYYNRDLHVPFKVYKIITFINQHFNFLTLLFYEI</sequence>
<gene>
    <name evidence="1" type="ORF">BN1321_310008</name>
</gene>
<accession>A0A0U1MPY7</accession>
<dbReference type="Proteomes" id="UP000039437">
    <property type="component" value="Unassembled WGS sequence"/>
</dbReference>
<organism evidence="1 2">
    <name type="scientific">Staphylococcus aureus</name>
    <dbReference type="NCBI Taxonomy" id="1280"/>
    <lineage>
        <taxon>Bacteria</taxon>
        <taxon>Bacillati</taxon>
        <taxon>Bacillota</taxon>
        <taxon>Bacilli</taxon>
        <taxon>Bacillales</taxon>
        <taxon>Staphylococcaceae</taxon>
        <taxon>Staphylococcus</taxon>
    </lineage>
</organism>
<proteinExistence type="predicted"/>
<name>A0A0U1MPY7_STAAU</name>